<keyword evidence="2" id="KW-0547">Nucleotide-binding</keyword>
<comment type="caution">
    <text evidence="5">The sequence shown here is derived from an EMBL/GenBank/DDBJ whole genome shotgun (WGS) entry which is preliminary data.</text>
</comment>
<reference evidence="5 6" key="1">
    <citation type="submission" date="2014-09" db="EMBL/GenBank/DDBJ databases">
        <title>Vibrio maritimus JCM 19240. (C210) whole genome shotgun sequence.</title>
        <authorList>
            <person name="Sawabe T."/>
            <person name="Meirelles P."/>
            <person name="Nakanishi M."/>
            <person name="Sayaka M."/>
            <person name="Hattori M."/>
            <person name="Ohkuma M."/>
        </authorList>
    </citation>
    <scope>NUCLEOTIDE SEQUENCE [LARGE SCALE GENOMIC DNA]</scope>
    <source>
        <strain evidence="5 6">JCM 19240</strain>
    </source>
</reference>
<organism evidence="5 6">
    <name type="scientific">Vibrio maritimus</name>
    <dbReference type="NCBI Taxonomy" id="990268"/>
    <lineage>
        <taxon>Bacteria</taxon>
        <taxon>Pseudomonadati</taxon>
        <taxon>Pseudomonadota</taxon>
        <taxon>Gammaproteobacteria</taxon>
        <taxon>Vibrionales</taxon>
        <taxon>Vibrionaceae</taxon>
        <taxon>Vibrio</taxon>
    </lineage>
</organism>
<feature type="domain" description="ABC transporter" evidence="4">
    <location>
        <begin position="27"/>
        <end position="265"/>
    </location>
</feature>
<dbReference type="GO" id="GO:0005524">
    <property type="term" value="F:ATP binding"/>
    <property type="evidence" value="ECO:0007669"/>
    <property type="project" value="UniProtKB-KW"/>
</dbReference>
<dbReference type="Pfam" id="PF00005">
    <property type="entry name" value="ABC_tran"/>
    <property type="match status" value="1"/>
</dbReference>
<keyword evidence="1" id="KW-0813">Transport</keyword>
<dbReference type="Gene3D" id="3.40.50.300">
    <property type="entry name" value="P-loop containing nucleotide triphosphate hydrolases"/>
    <property type="match status" value="1"/>
</dbReference>
<keyword evidence="6" id="KW-1185">Reference proteome</keyword>
<reference evidence="5 6" key="2">
    <citation type="submission" date="2014-09" db="EMBL/GenBank/DDBJ databases">
        <authorList>
            <consortium name="NBRP consortium"/>
            <person name="Sawabe T."/>
            <person name="Meirelles P."/>
            <person name="Nakanishi M."/>
            <person name="Sayaka M."/>
            <person name="Hattori M."/>
            <person name="Ohkuma M."/>
        </authorList>
    </citation>
    <scope>NUCLEOTIDE SEQUENCE [LARGE SCALE GENOMIC DNA]</scope>
    <source>
        <strain evidence="5 6">JCM 19240</strain>
    </source>
</reference>
<evidence type="ECO:0000256" key="2">
    <source>
        <dbReference type="ARBA" id="ARBA00022741"/>
    </source>
</evidence>
<keyword evidence="3 5" id="KW-0067">ATP-binding</keyword>
<dbReference type="InterPro" id="IPR003593">
    <property type="entry name" value="AAA+_ATPase"/>
</dbReference>
<dbReference type="SUPFAM" id="SSF52540">
    <property type="entry name" value="P-loop containing nucleoside triphosphate hydrolases"/>
    <property type="match status" value="1"/>
</dbReference>
<proteinExistence type="predicted"/>
<evidence type="ECO:0000259" key="4">
    <source>
        <dbReference type="PROSITE" id="PS50893"/>
    </source>
</evidence>
<dbReference type="PANTHER" id="PTHR43776">
    <property type="entry name" value="TRANSPORT ATP-BINDING PROTEIN"/>
    <property type="match status" value="1"/>
</dbReference>
<dbReference type="CDD" id="cd03257">
    <property type="entry name" value="ABC_NikE_OppD_transporters"/>
    <property type="match status" value="1"/>
</dbReference>
<dbReference type="InterPro" id="IPR050319">
    <property type="entry name" value="ABC_transp_ATP-bind"/>
</dbReference>
<gene>
    <name evidence="5" type="ORF">JCM19240_4236</name>
</gene>
<sequence>MQVHTLESTSSSENTMTSGIEFDSVSVHHYSLPKWLGGKPFKALEKVSLKVADRSVAIVGPSGAGKSTMIELLFGLRAPQEGNINVLGHTMPITSNKERLELCKQIQLIPQEPHTSLNPYYTVAQILVEPLESLGIKGNHQQKARRALEEVGLRHELLTLSPSQLSTGQAQRVAIARALIVEPELLVADEPTSSLDPVNRQRLIDLINTLKQQRKLKLILVTHDLGAANALCDDIMVLDRGQVVEHDDAKRIMNTPTHPTTKALIHAQSLSSAINKHNTNSQLL</sequence>
<dbReference type="GO" id="GO:0055085">
    <property type="term" value="P:transmembrane transport"/>
    <property type="evidence" value="ECO:0007669"/>
    <property type="project" value="UniProtKB-ARBA"/>
</dbReference>
<accession>A0A090T419</accession>
<dbReference type="InterPro" id="IPR027417">
    <property type="entry name" value="P-loop_NTPase"/>
</dbReference>
<dbReference type="SMART" id="SM00382">
    <property type="entry name" value="AAA"/>
    <property type="match status" value="1"/>
</dbReference>
<dbReference type="GO" id="GO:0016887">
    <property type="term" value="F:ATP hydrolysis activity"/>
    <property type="evidence" value="ECO:0007669"/>
    <property type="project" value="InterPro"/>
</dbReference>
<evidence type="ECO:0000313" key="5">
    <source>
        <dbReference type="EMBL" id="GAL34686.1"/>
    </source>
</evidence>
<evidence type="ECO:0000313" key="6">
    <source>
        <dbReference type="Proteomes" id="UP000029224"/>
    </source>
</evidence>
<dbReference type="OrthoDB" id="8481147at2"/>
<evidence type="ECO:0000256" key="3">
    <source>
        <dbReference type="ARBA" id="ARBA00022840"/>
    </source>
</evidence>
<dbReference type="EMBL" id="BBMT01000005">
    <property type="protein sequence ID" value="GAL34686.1"/>
    <property type="molecule type" value="Genomic_DNA"/>
</dbReference>
<name>A0A090T419_9VIBR</name>
<dbReference type="PROSITE" id="PS50893">
    <property type="entry name" value="ABC_TRANSPORTER_2"/>
    <property type="match status" value="1"/>
</dbReference>
<dbReference type="AlphaFoldDB" id="A0A090T419"/>
<dbReference type="Proteomes" id="UP000029224">
    <property type="component" value="Unassembled WGS sequence"/>
</dbReference>
<protein>
    <submittedName>
        <fullName evidence="5">Dipeptide transport ATP-binding protein DppF</fullName>
    </submittedName>
</protein>
<dbReference type="InterPro" id="IPR003439">
    <property type="entry name" value="ABC_transporter-like_ATP-bd"/>
</dbReference>
<evidence type="ECO:0000256" key="1">
    <source>
        <dbReference type="ARBA" id="ARBA00022448"/>
    </source>
</evidence>